<evidence type="ECO:0000313" key="3">
    <source>
        <dbReference type="EMBL" id="QJA99909.1"/>
    </source>
</evidence>
<dbReference type="AlphaFoldDB" id="A0A6M3M149"/>
<dbReference type="EMBL" id="MT143673">
    <property type="protein sequence ID" value="QJA99909.1"/>
    <property type="molecule type" value="Genomic_DNA"/>
</dbReference>
<feature type="coiled-coil region" evidence="1">
    <location>
        <begin position="242"/>
        <end position="276"/>
    </location>
</feature>
<gene>
    <name evidence="3" type="ORF">MM171A00780_0018</name>
</gene>
<protein>
    <submittedName>
        <fullName evidence="3">Uncharacterized protein</fullName>
    </submittedName>
</protein>
<keyword evidence="1" id="KW-0175">Coiled coil</keyword>
<organism evidence="3">
    <name type="scientific">viral metagenome</name>
    <dbReference type="NCBI Taxonomy" id="1070528"/>
    <lineage>
        <taxon>unclassified sequences</taxon>
        <taxon>metagenomes</taxon>
        <taxon>organismal metagenomes</taxon>
    </lineage>
</organism>
<feature type="compositionally biased region" description="Low complexity" evidence="2">
    <location>
        <begin position="367"/>
        <end position="376"/>
    </location>
</feature>
<evidence type="ECO:0000256" key="1">
    <source>
        <dbReference type="SAM" id="Coils"/>
    </source>
</evidence>
<sequence length="408" mass="44949">MKQYLTATIQALDKSQIEGIIDPLRLEQIKAVDPNPDIRVYSVGHEGSANLHLPGIGKKTFTWIQAAVQWIADKLNIGTAVFNKHNPDSNSHAGREQVGEVVGKAVRHIGDRLNTLAAIYIKPQFKSRPLDVASIEAEIEYEQDGSQAWPTAIKNVSGVALGTAGIDNPGFPGATLLGAVQAYVQAFGSDLGGNKMNLSEVKQAVKELGLNPSQVFDVSDIINDSKVAEKVKEDKKDVFSMSERIRQERDEAREKYAKLENEKADSDKKLQQFQMQSKSSTFIDSLLTDRKLDDKAKAFVKRNLKNFTATATDEDGLKSELGKFVDNSNKEYQELAKDVFGVNESITSDTTNQFRLPEEFTVEGNRQTQTQTQTQTPATREQIARSEMNPDLNPLIPGGKAAKEALGI</sequence>
<name>A0A6M3M149_9ZZZZ</name>
<accession>A0A6M3M149</accession>
<evidence type="ECO:0000256" key="2">
    <source>
        <dbReference type="SAM" id="MobiDB-lite"/>
    </source>
</evidence>
<reference evidence="3" key="1">
    <citation type="submission" date="2020-03" db="EMBL/GenBank/DDBJ databases">
        <title>The deep terrestrial virosphere.</title>
        <authorList>
            <person name="Holmfeldt K."/>
            <person name="Nilsson E."/>
            <person name="Simone D."/>
            <person name="Lopez-Fernandez M."/>
            <person name="Wu X."/>
            <person name="de Brujin I."/>
            <person name="Lundin D."/>
            <person name="Andersson A."/>
            <person name="Bertilsson S."/>
            <person name="Dopson M."/>
        </authorList>
    </citation>
    <scope>NUCLEOTIDE SEQUENCE</scope>
    <source>
        <strain evidence="3">MM171A00780</strain>
    </source>
</reference>
<proteinExistence type="predicted"/>
<feature type="region of interest" description="Disordered" evidence="2">
    <location>
        <begin position="363"/>
        <end position="408"/>
    </location>
</feature>